<proteinExistence type="predicted"/>
<accession>A0ACB9Y723</accession>
<keyword evidence="2" id="KW-1185">Reference proteome</keyword>
<gene>
    <name evidence="1" type="ORF">MKS88_003087</name>
</gene>
<protein>
    <submittedName>
        <fullName evidence="1">Uncharacterized protein</fullName>
    </submittedName>
</protein>
<organism evidence="1 2">
    <name type="scientific">Plasmodium brasilianum</name>
    <dbReference type="NCBI Taxonomy" id="5824"/>
    <lineage>
        <taxon>Eukaryota</taxon>
        <taxon>Sar</taxon>
        <taxon>Alveolata</taxon>
        <taxon>Apicomplexa</taxon>
        <taxon>Aconoidasida</taxon>
        <taxon>Haemosporida</taxon>
        <taxon>Plasmodiidae</taxon>
        <taxon>Plasmodium</taxon>
        <taxon>Plasmodium (Plasmodium)</taxon>
    </lineage>
</organism>
<dbReference type="EMBL" id="CM043778">
    <property type="protein sequence ID" value="KAI4837674.1"/>
    <property type="molecule type" value="Genomic_DNA"/>
</dbReference>
<dbReference type="Proteomes" id="UP001056978">
    <property type="component" value="Chromosome 10"/>
</dbReference>
<name>A0ACB9Y723_PLABR</name>
<reference evidence="1" key="1">
    <citation type="submission" date="2022-06" db="EMBL/GenBank/DDBJ databases">
        <title>The First Complete Genome of the Simian Malaria Parasite Plasmodium brasilianum.</title>
        <authorList>
            <person name="Bajic M."/>
            <person name="Ravishankar S."/>
        </authorList>
    </citation>
    <scope>NUCLEOTIDE SEQUENCE</scope>
    <source>
        <strain evidence="1">Bolivian I</strain>
    </source>
</reference>
<comment type="caution">
    <text evidence="1">The sequence shown here is derived from an EMBL/GenBank/DDBJ whole genome shotgun (WGS) entry which is preliminary data.</text>
</comment>
<evidence type="ECO:0000313" key="2">
    <source>
        <dbReference type="Proteomes" id="UP001056978"/>
    </source>
</evidence>
<sequence>MDGAKADYRYQAIKGSFFKILVEVATIQMRTLKTEVEKGFLSTVIVQDKPWNQFTWRRGSLKQFKRVFISFFVYSKYLYERTNNRIRSLSIVKNATTGINHNVISAQCFECQLDEIQSSAGKRRDETTAKGTGLAKSAGKEDPVELYTLVGSLTGAVHLLNFNADVQRQAQREQKSLVDQKGKSLFDFYFQKKSLKVSDCSPANRERELGLDRRETVGSDNWYSNWLTNQCCEAKSVG</sequence>
<evidence type="ECO:0000313" key="1">
    <source>
        <dbReference type="EMBL" id="KAI4837674.1"/>
    </source>
</evidence>